<organism evidence="9 10">
    <name type="scientific">Methylobrevis pamukkalensis</name>
    <dbReference type="NCBI Taxonomy" id="1439726"/>
    <lineage>
        <taxon>Bacteria</taxon>
        <taxon>Pseudomonadati</taxon>
        <taxon>Pseudomonadota</taxon>
        <taxon>Alphaproteobacteria</taxon>
        <taxon>Hyphomicrobiales</taxon>
        <taxon>Pleomorphomonadaceae</taxon>
        <taxon>Methylobrevis</taxon>
    </lineage>
</organism>
<gene>
    <name evidence="9" type="primary">bcsA</name>
    <name evidence="9" type="ORF">A6302_01566</name>
</gene>
<evidence type="ECO:0000256" key="3">
    <source>
        <dbReference type="ARBA" id="ARBA00022679"/>
    </source>
</evidence>
<dbReference type="Proteomes" id="UP000094622">
    <property type="component" value="Unassembled WGS sequence"/>
</dbReference>
<evidence type="ECO:0000256" key="6">
    <source>
        <dbReference type="ARBA" id="ARBA00023136"/>
    </source>
</evidence>
<dbReference type="GO" id="GO:0030244">
    <property type="term" value="P:cellulose biosynthetic process"/>
    <property type="evidence" value="ECO:0007669"/>
    <property type="project" value="UniProtKB-KW"/>
</dbReference>
<dbReference type="PATRIC" id="fig|1439726.3.peg.1651"/>
<comment type="pathway">
    <text evidence="7">Glycan metabolism; bacterial cellulose biosynthesis.</text>
</comment>
<keyword evidence="7" id="KW-0997">Cell inner membrane</keyword>
<dbReference type="GO" id="GO:0035438">
    <property type="term" value="F:cyclic-di-GMP binding"/>
    <property type="evidence" value="ECO:0007669"/>
    <property type="project" value="InterPro"/>
</dbReference>
<feature type="transmembrane region" description="Helical" evidence="7">
    <location>
        <begin position="509"/>
        <end position="531"/>
    </location>
</feature>
<keyword evidence="7" id="KW-0973">c-di-GMP</keyword>
<dbReference type="EMBL" id="MCRJ01000030">
    <property type="protein sequence ID" value="ODN71074.1"/>
    <property type="molecule type" value="Genomic_DNA"/>
</dbReference>
<dbReference type="GO" id="GO:0006011">
    <property type="term" value="P:UDP-alpha-D-glucose metabolic process"/>
    <property type="evidence" value="ECO:0007669"/>
    <property type="project" value="InterPro"/>
</dbReference>
<dbReference type="GO" id="GO:0005886">
    <property type="term" value="C:plasma membrane"/>
    <property type="evidence" value="ECO:0007669"/>
    <property type="project" value="UniProtKB-SubCell"/>
</dbReference>
<feature type="transmembrane region" description="Helical" evidence="7">
    <location>
        <begin position="543"/>
        <end position="562"/>
    </location>
</feature>
<dbReference type="OrthoDB" id="9806824at2"/>
<dbReference type="UniPathway" id="UPA00694"/>
<evidence type="ECO:0000256" key="7">
    <source>
        <dbReference type="RuleBase" id="RU365020"/>
    </source>
</evidence>
<dbReference type="Gene3D" id="2.40.10.220">
    <property type="entry name" value="predicted glycosyltransferase like domains"/>
    <property type="match status" value="1"/>
</dbReference>
<comment type="cofactor">
    <cofactor evidence="7">
        <name>Mg(2+)</name>
        <dbReference type="ChEBI" id="CHEBI:18420"/>
    </cofactor>
</comment>
<dbReference type="SUPFAM" id="SSF53448">
    <property type="entry name" value="Nucleotide-diphospho-sugar transferases"/>
    <property type="match status" value="1"/>
</dbReference>
<keyword evidence="4 7" id="KW-0812">Transmembrane</keyword>
<sequence>MTSRLLTVAFALAALVFLALVAQPVGAAGQLVVGMTLVAAMLLIWPLARKGAGRLLFVALALGVVGRYVYWRSTSTLPDPSDLVDFIPGVLLYGVEMFSVLMLFVSLFVIADPKERAEIRVDDDADLPTVDVFVPSYNESADLLATTLAAAVAMDYPAEKLRVYLLDDGGTDQKCQSDDPVTAHAARARRTELRELCRDLGVTYLTREKNVSAKAGNMNAALPRTTGDLVAVFDADHAPVRSFLRLTVGHFLEDPRLFLVQTPHFFLNPDPIEKNLSLFKSMPSENEMFYGVIQKGLDRWNSAFFCGSAALLRRAALEDAGGFDGVTITEDCETALTLHARGWNSRYIDTPLIAGLQPETFSSFIGQRSRWCRGMMQILILKNPLFRAGLSLAQRVCYLSSSLFWLFSITRMTFVVAPLLHIFFSLEIYEANLQEFIAYTCVYMLANMMLQNYLFGRVRWPWMSELYEYVQSVYLTRAIVSVVLNPRRPTFNVTAKGLTLDREQLSEFALPYFAIFGLLLVAAGVAGLRWWMEPASRDLLAVVGLWNGLNLLIAGLALGVVSERAERRRNQRLDISRKGVLTLAGTPFPVLVEDVSSGGARVRPLGQRPQMARVGGSIGSLSIQSGETAAITTLNVAVRRNVHDERGLSLGASSSNCRPPSTGSSPT</sequence>
<dbReference type="InterPro" id="IPR029044">
    <property type="entry name" value="Nucleotide-diphossugar_trans"/>
</dbReference>
<keyword evidence="2 7" id="KW-0328">Glycosyltransferase</keyword>
<reference evidence="9 10" key="1">
    <citation type="submission" date="2016-07" db="EMBL/GenBank/DDBJ databases">
        <title>Draft Genome Sequence of Methylobrevis pamukkalensis PK2.</title>
        <authorList>
            <person name="Vasilenko O.V."/>
            <person name="Doronina N.V."/>
            <person name="Shmareva M.N."/>
            <person name="Tarlachkov S.V."/>
            <person name="Mustakhimov I."/>
            <person name="Trotsenko Y.A."/>
        </authorList>
    </citation>
    <scope>NUCLEOTIDE SEQUENCE [LARGE SCALE GENOMIC DNA]</scope>
    <source>
        <strain evidence="9 10">PK2</strain>
    </source>
</reference>
<keyword evidence="3 7" id="KW-0808">Transferase</keyword>
<accession>A0A1E3H446</accession>
<dbReference type="NCBIfam" id="TIGR03030">
    <property type="entry name" value="CelA"/>
    <property type="match status" value="1"/>
</dbReference>
<dbReference type="InterPro" id="IPR050321">
    <property type="entry name" value="Glycosyltr_2/OpgH_subfam"/>
</dbReference>
<keyword evidence="5 7" id="KW-1133">Transmembrane helix</keyword>
<comment type="subcellular location">
    <subcellularLocation>
        <location evidence="7">Cell inner membrane</location>
    </subcellularLocation>
    <subcellularLocation>
        <location evidence="1">Membrane</location>
        <topology evidence="1">Multi-pass membrane protein</topology>
    </subcellularLocation>
</comment>
<keyword evidence="6 7" id="KW-0472">Membrane</keyword>
<evidence type="ECO:0000256" key="2">
    <source>
        <dbReference type="ARBA" id="ARBA00022676"/>
    </source>
</evidence>
<keyword evidence="7" id="KW-1003">Cell membrane</keyword>
<protein>
    <recommendedName>
        <fullName evidence="7">Cellulose synthase catalytic subunit [UDP-forming]</fullName>
        <ecNumber evidence="7">2.4.1.12</ecNumber>
    </recommendedName>
</protein>
<dbReference type="InterPro" id="IPR003919">
    <property type="entry name" value="Cell_synth_A"/>
</dbReference>
<feature type="transmembrane region" description="Helical" evidence="7">
    <location>
        <begin position="55"/>
        <end position="71"/>
    </location>
</feature>
<dbReference type="PANTHER" id="PTHR43867">
    <property type="entry name" value="CELLULOSE SYNTHASE CATALYTIC SUBUNIT A [UDP-FORMING]"/>
    <property type="match status" value="1"/>
</dbReference>
<keyword evidence="10" id="KW-1185">Reference proteome</keyword>
<evidence type="ECO:0000313" key="10">
    <source>
        <dbReference type="Proteomes" id="UP000094622"/>
    </source>
</evidence>
<dbReference type="PRINTS" id="PR01439">
    <property type="entry name" value="CELLSNTHASEA"/>
</dbReference>
<proteinExistence type="predicted"/>
<feature type="transmembrane region" description="Helical" evidence="7">
    <location>
        <begin position="436"/>
        <end position="455"/>
    </location>
</feature>
<feature type="transmembrane region" description="Helical" evidence="7">
    <location>
        <begin position="32"/>
        <end position="48"/>
    </location>
</feature>
<evidence type="ECO:0000256" key="4">
    <source>
        <dbReference type="ARBA" id="ARBA00022692"/>
    </source>
</evidence>
<evidence type="ECO:0000256" key="5">
    <source>
        <dbReference type="ARBA" id="ARBA00022989"/>
    </source>
</evidence>
<dbReference type="Pfam" id="PF13641">
    <property type="entry name" value="Glyco_tranf_2_3"/>
    <property type="match status" value="1"/>
</dbReference>
<dbReference type="CDD" id="cd06421">
    <property type="entry name" value="CESA_CelA_like"/>
    <property type="match status" value="1"/>
</dbReference>
<feature type="transmembrane region" description="Helical" evidence="7">
    <location>
        <begin position="91"/>
        <end position="111"/>
    </location>
</feature>
<dbReference type="GO" id="GO:0016760">
    <property type="term" value="F:cellulose synthase (UDP-forming) activity"/>
    <property type="evidence" value="ECO:0007669"/>
    <property type="project" value="UniProtKB-EC"/>
</dbReference>
<dbReference type="PANTHER" id="PTHR43867:SF2">
    <property type="entry name" value="CELLULOSE SYNTHASE CATALYTIC SUBUNIT A [UDP-FORMING]"/>
    <property type="match status" value="1"/>
</dbReference>
<comment type="function">
    <text evidence="7">Catalytic subunit of cellulose synthase. It polymerizes uridine 5'-diphosphate glucose to cellulose.</text>
</comment>
<comment type="catalytic activity">
    <reaction evidence="7">
        <text>[(1-&gt;4)-beta-D-glucosyl](n) + UDP-alpha-D-glucose = [(1-&gt;4)-beta-D-glucosyl](n+1) + UDP + H(+)</text>
        <dbReference type="Rhea" id="RHEA:19929"/>
        <dbReference type="Rhea" id="RHEA-COMP:10033"/>
        <dbReference type="Rhea" id="RHEA-COMP:10034"/>
        <dbReference type="ChEBI" id="CHEBI:15378"/>
        <dbReference type="ChEBI" id="CHEBI:18246"/>
        <dbReference type="ChEBI" id="CHEBI:58223"/>
        <dbReference type="ChEBI" id="CHEBI:58885"/>
        <dbReference type="EC" id="2.4.1.12"/>
    </reaction>
</comment>
<evidence type="ECO:0000256" key="8">
    <source>
        <dbReference type="SAM" id="MobiDB-lite"/>
    </source>
</evidence>
<keyword evidence="7" id="KW-0135">Cellulose biosynthesis</keyword>
<evidence type="ECO:0000313" key="9">
    <source>
        <dbReference type="EMBL" id="ODN71074.1"/>
    </source>
</evidence>
<name>A0A1E3H446_9HYPH</name>
<feature type="region of interest" description="Disordered" evidence="8">
    <location>
        <begin position="647"/>
        <end position="667"/>
    </location>
</feature>
<evidence type="ECO:0000256" key="1">
    <source>
        <dbReference type="ARBA" id="ARBA00004141"/>
    </source>
</evidence>
<dbReference type="EC" id="2.4.1.12" evidence="7"/>
<dbReference type="RefSeq" id="WP_069306446.1">
    <property type="nucleotide sequence ID" value="NZ_MCRJ01000030.1"/>
</dbReference>
<comment type="caution">
    <text evidence="9">The sequence shown here is derived from an EMBL/GenBank/DDBJ whole genome shotgun (WGS) entry which is preliminary data.</text>
</comment>
<dbReference type="AlphaFoldDB" id="A0A1E3H446"/>
<feature type="transmembrane region" description="Helical" evidence="7">
    <location>
        <begin position="403"/>
        <end position="424"/>
    </location>
</feature>
<feature type="compositionally biased region" description="Polar residues" evidence="8">
    <location>
        <begin position="651"/>
        <end position="667"/>
    </location>
</feature>
<dbReference type="Gene3D" id="3.90.550.10">
    <property type="entry name" value="Spore Coat Polysaccharide Biosynthesis Protein SpsA, Chain A"/>
    <property type="match status" value="1"/>
</dbReference>
<dbReference type="SUPFAM" id="SSF141371">
    <property type="entry name" value="PilZ domain-like"/>
    <property type="match status" value="1"/>
</dbReference>